<protein>
    <recommendedName>
        <fullName evidence="3">Lipoprotein</fullName>
    </recommendedName>
</protein>
<evidence type="ECO:0008006" key="3">
    <source>
        <dbReference type="Google" id="ProtNLM"/>
    </source>
</evidence>
<accession>A0AA42BKS1</accession>
<organism evidence="1 2">
    <name type="scientific">Opacimonas viscosa</name>
    <dbReference type="NCBI Taxonomy" id="2961944"/>
    <lineage>
        <taxon>Bacteria</taxon>
        <taxon>Pseudomonadati</taxon>
        <taxon>Pseudomonadota</taxon>
        <taxon>Gammaproteobacteria</taxon>
        <taxon>Alteromonadales</taxon>
        <taxon>Alteromonadaceae</taxon>
        <taxon>Opacimonas</taxon>
    </lineage>
</organism>
<keyword evidence="2" id="KW-1185">Reference proteome</keyword>
<evidence type="ECO:0000313" key="1">
    <source>
        <dbReference type="EMBL" id="MCP3427884.1"/>
    </source>
</evidence>
<gene>
    <name evidence="1" type="ORF">NLF92_02870</name>
</gene>
<dbReference type="EMBL" id="JANATA010000003">
    <property type="protein sequence ID" value="MCP3427884.1"/>
    <property type="molecule type" value="Genomic_DNA"/>
</dbReference>
<proteinExistence type="predicted"/>
<comment type="caution">
    <text evidence="1">The sequence shown here is derived from an EMBL/GenBank/DDBJ whole genome shotgun (WGS) entry which is preliminary data.</text>
</comment>
<dbReference type="PROSITE" id="PS51257">
    <property type="entry name" value="PROKAR_LIPOPROTEIN"/>
    <property type="match status" value="1"/>
</dbReference>
<dbReference type="Proteomes" id="UP001165413">
    <property type="component" value="Unassembled WGS sequence"/>
</dbReference>
<reference evidence="1" key="1">
    <citation type="submission" date="2022-07" db="EMBL/GenBank/DDBJ databases">
        <title>Characterization of the Novel Bacterium Alteromonas immobilis LMIT006 and Alteromonas gregis LMIT007.</title>
        <authorList>
            <person name="Lin X."/>
        </authorList>
    </citation>
    <scope>NUCLEOTIDE SEQUENCE</scope>
    <source>
        <strain evidence="1">LMIT007</strain>
    </source>
</reference>
<name>A0AA42BKS1_9ALTE</name>
<evidence type="ECO:0000313" key="2">
    <source>
        <dbReference type="Proteomes" id="UP001165413"/>
    </source>
</evidence>
<sequence length="756" mass="82555">MRAGILLVIGIFTLSACGGGGGSTILPAPVTPDTQPVIPSVDIEGPYDVMEGEQVVLTGLTNITGNVEFTWVQTEGPTVTAETRENQLIYTAPKVNVNDAQNVSFTLKATAAGQTSSEIWFTTTVRNAFTFEDYAPDTSALVMAATESYVQLGEVTRDTLAKIMSPDGNPIQRCSGFGTREWQLVDNDNNGVVSAGDVITDQFDRCEPNNAIDTTLTGTLRVSISEVDAVNRSVSGSIDASEVLFTEFSGYGDVISMQGAIGFEFSEDIATQTRVRRYQHNQPVIFALNQIPFINIENSTLIQTDDLINTDYELSIDAVLSDVFSLNYYTVVTQRPLTGKFGRYPDTGEIMASDGTNSYTLDVGFPNAPDEYGLVVNGERFTQDWDDVISAGLFNFNAYFSFISDYSGGIFELSSFLGFPANTNENTVLVAQYLSTTPLQPVNTTLGMRAASFPYTTVNAQLVTNGGLLTVTTTDELLPGAAYRFDYIELFDIYNTPLFFNIRDYVTSDAVMPRVTATSLAYRDNDYPTLDASTSVLNEGEVATYSWLDIDNVGITFSAPNSAITQVILPEGFTQDVQIRLQLSNEFGQTAGIAKRIDYVPAPASFISLDSAEGEYIGQGVQWFENVPGAMSVLSGTDLGYDTNHIDIQYNVDLRFWSAQLIGPMETFPTVGRYANATRWPFQANNVAGFTFSGDGRGCNRNQSEVDVLELEQDESGSVTTVSIDFIQYCESDMSRPLKGKIRFNSNLPLNPNTED</sequence>
<dbReference type="AlphaFoldDB" id="A0AA42BKS1"/>
<dbReference type="RefSeq" id="WP_254098687.1">
    <property type="nucleotide sequence ID" value="NZ_JANATA010000003.1"/>
</dbReference>